<dbReference type="PANTHER" id="PTHR23048:SF0">
    <property type="entry name" value="CALMODULIN LIKE 3"/>
    <property type="match status" value="1"/>
</dbReference>
<reference evidence="6" key="1">
    <citation type="submission" date="2012-12" db="EMBL/GenBank/DDBJ databases">
        <authorList>
            <person name="Hellsten U."/>
            <person name="Grimwood J."/>
            <person name="Chapman J.A."/>
            <person name="Shapiro H."/>
            <person name="Aerts A."/>
            <person name="Otillar R.P."/>
            <person name="Terry A.Y."/>
            <person name="Boore J.L."/>
            <person name="Simakov O."/>
            <person name="Marletaz F."/>
            <person name="Cho S.-J."/>
            <person name="Edsinger-Gonzales E."/>
            <person name="Havlak P."/>
            <person name="Kuo D.-H."/>
            <person name="Larsson T."/>
            <person name="Lv J."/>
            <person name="Arendt D."/>
            <person name="Savage R."/>
            <person name="Osoegawa K."/>
            <person name="de Jong P."/>
            <person name="Lindberg D.R."/>
            <person name="Seaver E.C."/>
            <person name="Weisblat D.A."/>
            <person name="Putnam N.H."/>
            <person name="Grigoriev I.V."/>
            <person name="Rokhsar D.S."/>
        </authorList>
    </citation>
    <scope>NUCLEOTIDE SEQUENCE</scope>
    <source>
        <strain evidence="6">I ESC-2004</strain>
    </source>
</reference>
<keyword evidence="6" id="KW-1185">Reference proteome</keyword>
<feature type="domain" description="EF-hand" evidence="3">
    <location>
        <begin position="125"/>
        <end position="152"/>
    </location>
</feature>
<dbReference type="InterPro" id="IPR011992">
    <property type="entry name" value="EF-hand-dom_pair"/>
</dbReference>
<evidence type="ECO:0000313" key="4">
    <source>
        <dbReference type="EMBL" id="ELU05330.1"/>
    </source>
</evidence>
<evidence type="ECO:0000256" key="2">
    <source>
        <dbReference type="SAM" id="MobiDB-lite"/>
    </source>
</evidence>
<protein>
    <recommendedName>
        <fullName evidence="3">EF-hand domain-containing protein</fullName>
    </recommendedName>
</protein>
<evidence type="ECO:0000259" key="3">
    <source>
        <dbReference type="PROSITE" id="PS50222"/>
    </source>
</evidence>
<dbReference type="EnsemblMetazoa" id="CapteT170715">
    <property type="protein sequence ID" value="CapteP170715"/>
    <property type="gene ID" value="CapteG170715"/>
</dbReference>
<dbReference type="InterPro" id="IPR002048">
    <property type="entry name" value="EF_hand_dom"/>
</dbReference>
<dbReference type="Proteomes" id="UP000014760">
    <property type="component" value="Unassembled WGS sequence"/>
</dbReference>
<evidence type="ECO:0000313" key="6">
    <source>
        <dbReference type="Proteomes" id="UP000014760"/>
    </source>
</evidence>
<evidence type="ECO:0000256" key="1">
    <source>
        <dbReference type="ARBA" id="ARBA00022737"/>
    </source>
</evidence>
<dbReference type="GO" id="GO:0005509">
    <property type="term" value="F:calcium ion binding"/>
    <property type="evidence" value="ECO:0007669"/>
    <property type="project" value="InterPro"/>
</dbReference>
<gene>
    <name evidence="4" type="ORF">CAPTEDRAFT_170715</name>
</gene>
<dbReference type="STRING" id="283909.R7UGH7"/>
<feature type="domain" description="EF-hand" evidence="3">
    <location>
        <begin position="86"/>
        <end position="121"/>
    </location>
</feature>
<feature type="domain" description="EF-hand" evidence="3">
    <location>
        <begin position="50"/>
        <end position="85"/>
    </location>
</feature>
<dbReference type="SMART" id="SM00054">
    <property type="entry name" value="EFh"/>
    <property type="match status" value="2"/>
</dbReference>
<dbReference type="Pfam" id="PF13499">
    <property type="entry name" value="EF-hand_7"/>
    <property type="match status" value="1"/>
</dbReference>
<dbReference type="PROSITE" id="PS50222">
    <property type="entry name" value="EF_HAND_2"/>
    <property type="match status" value="3"/>
</dbReference>
<dbReference type="HOGENOM" id="CLU_1724053_0_0_1"/>
<dbReference type="OrthoDB" id="429467at2759"/>
<dbReference type="EMBL" id="AMQN01007867">
    <property type="status" value="NOT_ANNOTATED_CDS"/>
    <property type="molecule type" value="Genomic_DNA"/>
</dbReference>
<feature type="compositionally biased region" description="Acidic residues" evidence="2">
    <location>
        <begin position="1"/>
        <end position="11"/>
    </location>
</feature>
<evidence type="ECO:0000313" key="5">
    <source>
        <dbReference type="EnsemblMetazoa" id="CapteP170715"/>
    </source>
</evidence>
<sequence>MDNQPEVELEGGAESPQEQNEPENAPDKSEEDIERDRDKTWMRLYNFTEDQLTELKEVFAMCDREDNGMICAPDVGTALRAMGQNPTEAELVEMLQEANLDDAGQMSLDEFMRLVGHKGLKTDFEMEEEFEEALKVFDHENVGLIEASDLKT</sequence>
<reference evidence="4 6" key="2">
    <citation type="journal article" date="2013" name="Nature">
        <title>Insights into bilaterian evolution from three spiralian genomes.</title>
        <authorList>
            <person name="Simakov O."/>
            <person name="Marletaz F."/>
            <person name="Cho S.J."/>
            <person name="Edsinger-Gonzales E."/>
            <person name="Havlak P."/>
            <person name="Hellsten U."/>
            <person name="Kuo D.H."/>
            <person name="Larsson T."/>
            <person name="Lv J."/>
            <person name="Arendt D."/>
            <person name="Savage R."/>
            <person name="Osoegawa K."/>
            <person name="de Jong P."/>
            <person name="Grimwood J."/>
            <person name="Chapman J.A."/>
            <person name="Shapiro H."/>
            <person name="Aerts A."/>
            <person name="Otillar R.P."/>
            <person name="Terry A.Y."/>
            <person name="Boore J.L."/>
            <person name="Grigoriev I.V."/>
            <person name="Lindberg D.R."/>
            <person name="Seaver E.C."/>
            <person name="Weisblat D.A."/>
            <person name="Putnam N.H."/>
            <person name="Rokhsar D.S."/>
        </authorList>
    </citation>
    <scope>NUCLEOTIDE SEQUENCE</scope>
    <source>
        <strain evidence="4 6">I ESC-2004</strain>
    </source>
</reference>
<accession>R7UGH7</accession>
<name>R7UGH7_CAPTE</name>
<dbReference type="InterPro" id="IPR050230">
    <property type="entry name" value="CALM/Myosin/TropC-like"/>
</dbReference>
<dbReference type="OMA" id="FNEYDLM"/>
<dbReference type="CDD" id="cd00051">
    <property type="entry name" value="EFh"/>
    <property type="match status" value="1"/>
</dbReference>
<dbReference type="AlphaFoldDB" id="R7UGH7"/>
<dbReference type="SUPFAM" id="SSF47473">
    <property type="entry name" value="EF-hand"/>
    <property type="match status" value="1"/>
</dbReference>
<dbReference type="EMBL" id="AMQN01007868">
    <property type="status" value="NOT_ANNOTATED_CDS"/>
    <property type="molecule type" value="Genomic_DNA"/>
</dbReference>
<organism evidence="4">
    <name type="scientific">Capitella teleta</name>
    <name type="common">Polychaete worm</name>
    <dbReference type="NCBI Taxonomy" id="283909"/>
    <lineage>
        <taxon>Eukaryota</taxon>
        <taxon>Metazoa</taxon>
        <taxon>Spiralia</taxon>
        <taxon>Lophotrochozoa</taxon>
        <taxon>Annelida</taxon>
        <taxon>Polychaeta</taxon>
        <taxon>Sedentaria</taxon>
        <taxon>Scolecida</taxon>
        <taxon>Capitellidae</taxon>
        <taxon>Capitella</taxon>
    </lineage>
</organism>
<dbReference type="EMBL" id="KB301608">
    <property type="protein sequence ID" value="ELU05330.1"/>
    <property type="molecule type" value="Genomic_DNA"/>
</dbReference>
<dbReference type="FunFam" id="1.10.238.10:FF:000178">
    <property type="entry name" value="Calmodulin-2 A"/>
    <property type="match status" value="1"/>
</dbReference>
<keyword evidence="1" id="KW-0677">Repeat</keyword>
<dbReference type="Gene3D" id="1.10.238.10">
    <property type="entry name" value="EF-hand"/>
    <property type="match status" value="1"/>
</dbReference>
<feature type="region of interest" description="Disordered" evidence="2">
    <location>
        <begin position="1"/>
        <end position="37"/>
    </location>
</feature>
<proteinExistence type="predicted"/>
<dbReference type="PANTHER" id="PTHR23048">
    <property type="entry name" value="MYOSIN LIGHT CHAIN 1, 3"/>
    <property type="match status" value="1"/>
</dbReference>
<dbReference type="GO" id="GO:0016460">
    <property type="term" value="C:myosin II complex"/>
    <property type="evidence" value="ECO:0007669"/>
    <property type="project" value="TreeGrafter"/>
</dbReference>
<reference evidence="5" key="3">
    <citation type="submission" date="2015-06" db="UniProtKB">
        <authorList>
            <consortium name="EnsemblMetazoa"/>
        </authorList>
    </citation>
    <scope>IDENTIFICATION</scope>
</reference>